<evidence type="ECO:0000256" key="3">
    <source>
        <dbReference type="PIRSR" id="PIRSR640198-3"/>
    </source>
</evidence>
<keyword evidence="2" id="KW-0067">ATP-binding</keyword>
<accession>A0A829Z8A8</accession>
<feature type="site" description="Important for autoinhibition of adenylyltransferase activity" evidence="3">
    <location>
        <position position="34"/>
    </location>
</feature>
<dbReference type="PANTHER" id="PTHR13504">
    <property type="entry name" value="FIDO DOMAIN-CONTAINING PROTEIN DDB_G0283145"/>
    <property type="match status" value="1"/>
</dbReference>
<dbReference type="InterPro" id="IPR036597">
    <property type="entry name" value="Fido-like_dom_sf"/>
</dbReference>
<comment type="caution">
    <text evidence="5">The sequence shown here is derived from an EMBL/GenBank/DDBJ whole genome shotgun (WGS) entry which is preliminary data.</text>
</comment>
<keyword evidence="2" id="KW-0547">Nucleotide-binding</keyword>
<evidence type="ECO:0000259" key="4">
    <source>
        <dbReference type="PROSITE" id="PS51459"/>
    </source>
</evidence>
<dbReference type="PANTHER" id="PTHR13504:SF38">
    <property type="entry name" value="FIDO DOMAIN-CONTAINING PROTEIN"/>
    <property type="match status" value="1"/>
</dbReference>
<evidence type="ECO:0000313" key="5">
    <source>
        <dbReference type="EMBL" id="GFI40192.1"/>
    </source>
</evidence>
<evidence type="ECO:0000256" key="1">
    <source>
        <dbReference type="PIRSR" id="PIRSR640198-1"/>
    </source>
</evidence>
<feature type="domain" description="Fido" evidence="4">
    <location>
        <begin position="82"/>
        <end position="219"/>
    </location>
</feature>
<proteinExistence type="predicted"/>
<dbReference type="PROSITE" id="PS51459">
    <property type="entry name" value="FIDO"/>
    <property type="match status" value="1"/>
</dbReference>
<dbReference type="GO" id="GO:0005524">
    <property type="term" value="F:ATP binding"/>
    <property type="evidence" value="ECO:0007669"/>
    <property type="project" value="UniProtKB-KW"/>
</dbReference>
<dbReference type="InterPro" id="IPR040198">
    <property type="entry name" value="Fido_containing"/>
</dbReference>
<reference evidence="5 6" key="1">
    <citation type="journal article" date="2020" name="Microbiome">
        <title>Single-cell genomics of uncultured bacteria reveals dietary fiber responders in the mouse gut microbiota.</title>
        <authorList>
            <person name="Chijiiwa R."/>
            <person name="Hosokawa M."/>
            <person name="Kogawa M."/>
            <person name="Nishikawa Y."/>
            <person name="Ide K."/>
            <person name="Sakanashi C."/>
            <person name="Takahashi K."/>
            <person name="Takeyama H."/>
        </authorList>
    </citation>
    <scope>NUCLEOTIDE SEQUENCE [LARGE SCALE GENOMIC DNA]</scope>
    <source>
        <strain evidence="5">IMSAGC_017</strain>
    </source>
</reference>
<protein>
    <recommendedName>
        <fullName evidence="4">Fido domain-containing protein</fullName>
    </recommendedName>
</protein>
<dbReference type="SUPFAM" id="SSF140931">
    <property type="entry name" value="Fic-like"/>
    <property type="match status" value="1"/>
</dbReference>
<dbReference type="EMBL" id="BLMI01000029">
    <property type="protein sequence ID" value="GFI40192.1"/>
    <property type="molecule type" value="Genomic_DNA"/>
</dbReference>
<sequence length="250" mass="29554">MIISSQMIMYLKNTPNSAYESIKTEFLYHSNKLEGSTFTKENLEKYLQQNIIEGSHRIDDVYETINSVKLFDFVVETLNEPLSKRLILEFHRMLKDKTLDHERGFAGCWKKIPNMISGVDLKLAQPWEVDIKIEELLLKWELSSKSLQDIVEFHARFENIHPFQDGNGRIGRFLMFKQCIENKVNLVLIDDYYSKEYKEALYIAQSKKDMSELLKIFEKCQNLLDEKLSFLKETIEYMQKYDIGMDSQSM</sequence>
<feature type="binding site" evidence="2">
    <location>
        <begin position="165"/>
        <end position="172"/>
    </location>
    <ligand>
        <name>ATP</name>
        <dbReference type="ChEBI" id="CHEBI:30616"/>
    </ligand>
</feature>
<dbReference type="AlphaFoldDB" id="A0A829Z8A8"/>
<dbReference type="RefSeq" id="WP_172471767.1">
    <property type="nucleotide sequence ID" value="NZ_BLMI01000029.1"/>
</dbReference>
<feature type="active site" evidence="1">
    <location>
        <position position="161"/>
    </location>
</feature>
<dbReference type="Gene3D" id="1.10.3290.10">
    <property type="entry name" value="Fido-like domain"/>
    <property type="match status" value="1"/>
</dbReference>
<evidence type="ECO:0000313" key="6">
    <source>
        <dbReference type="Proteomes" id="UP000490821"/>
    </source>
</evidence>
<name>A0A829Z8A8_9FIRM</name>
<dbReference type="Pfam" id="PF02661">
    <property type="entry name" value="Fic"/>
    <property type="match status" value="1"/>
</dbReference>
<organism evidence="5 6">
    <name type="scientific">Thomasclavelia cocleata</name>
    <dbReference type="NCBI Taxonomy" id="69824"/>
    <lineage>
        <taxon>Bacteria</taxon>
        <taxon>Bacillati</taxon>
        <taxon>Bacillota</taxon>
        <taxon>Erysipelotrichia</taxon>
        <taxon>Erysipelotrichales</taxon>
        <taxon>Coprobacillaceae</taxon>
        <taxon>Thomasclavelia</taxon>
    </lineage>
</organism>
<gene>
    <name evidence="5" type="ORF">IMSAGC017_00223</name>
</gene>
<dbReference type="InterPro" id="IPR003812">
    <property type="entry name" value="Fido"/>
</dbReference>
<evidence type="ECO:0000256" key="2">
    <source>
        <dbReference type="PIRSR" id="PIRSR640198-2"/>
    </source>
</evidence>
<dbReference type="Proteomes" id="UP000490821">
    <property type="component" value="Unassembled WGS sequence"/>
</dbReference>